<feature type="transmembrane region" description="Helical" evidence="1">
    <location>
        <begin position="61"/>
        <end position="80"/>
    </location>
</feature>
<evidence type="ECO:0000313" key="2">
    <source>
        <dbReference type="EMBL" id="SDK39489.1"/>
    </source>
</evidence>
<feature type="transmembrane region" description="Helical" evidence="1">
    <location>
        <begin position="179"/>
        <end position="200"/>
    </location>
</feature>
<accession>A0A7Z7FS78</accession>
<feature type="transmembrane region" description="Helical" evidence="1">
    <location>
        <begin position="29"/>
        <end position="49"/>
    </location>
</feature>
<dbReference type="RefSeq" id="WP_092734962.1">
    <property type="nucleotide sequence ID" value="NZ_FNEW01000008.1"/>
</dbReference>
<evidence type="ECO:0000256" key="1">
    <source>
        <dbReference type="SAM" id="Phobius"/>
    </source>
</evidence>
<name>A0A7Z7FS78_9HYPH</name>
<comment type="caution">
    <text evidence="2">The sequence shown here is derived from an EMBL/GenBank/DDBJ whole genome shotgun (WGS) entry which is preliminary data.</text>
</comment>
<proteinExistence type="predicted"/>
<dbReference type="EMBL" id="FNEW01000008">
    <property type="protein sequence ID" value="SDK39489.1"/>
    <property type="molecule type" value="Genomic_DNA"/>
</dbReference>
<dbReference type="Proteomes" id="UP000198917">
    <property type="component" value="Unassembled WGS sequence"/>
</dbReference>
<keyword evidence="1" id="KW-0472">Membrane</keyword>
<reference evidence="2 3" key="1">
    <citation type="submission" date="2016-10" db="EMBL/GenBank/DDBJ databases">
        <authorList>
            <person name="Varghese N."/>
            <person name="Submissions S."/>
        </authorList>
    </citation>
    <scope>NUCLEOTIDE SEQUENCE [LARGE SCALE GENOMIC DNA]</scope>
    <source>
        <strain evidence="2 3">PDC82</strain>
    </source>
</reference>
<protein>
    <submittedName>
        <fullName evidence="2">Uncharacterized protein</fullName>
    </submittedName>
</protein>
<keyword evidence="1" id="KW-0812">Transmembrane</keyword>
<sequence length="309" mass="34761">MPPDRKPDLTPVLEAVAERIHYAETRRSNFTVIAGVLLAGGVALLGLIAGKQMDAVMAYPLWASAVSFMVLGIFLFVVYARQTNLYPWTSATSTWKWFYRDALPDQNAFSSKFISNIFVTTKERIRVQSEYNRQLPLFRQKISSLSELEIDREQDEQQLYVLHLNEKYKNQYLTDLRKLLNAGFLMWIIASILSLAVGAIKDHRDNLPYVSEWTSGKLLIRGKWLSHTTESGTEEILLNVDVTNTGKTLSKFPHWGLITSEGVKVPLKAVAQEGASSIISGCSTQKFYIVLRPIGSFNADTASLHVISE</sequence>
<evidence type="ECO:0000313" key="3">
    <source>
        <dbReference type="Proteomes" id="UP000198917"/>
    </source>
</evidence>
<organism evidence="2 3">
    <name type="scientific">Agrobacterium fabrum</name>
    <dbReference type="NCBI Taxonomy" id="1176649"/>
    <lineage>
        <taxon>Bacteria</taxon>
        <taxon>Pseudomonadati</taxon>
        <taxon>Pseudomonadota</taxon>
        <taxon>Alphaproteobacteria</taxon>
        <taxon>Hyphomicrobiales</taxon>
        <taxon>Rhizobiaceae</taxon>
        <taxon>Rhizobium/Agrobacterium group</taxon>
        <taxon>Agrobacterium</taxon>
        <taxon>Agrobacterium tumefaciens complex</taxon>
    </lineage>
</organism>
<keyword evidence="1" id="KW-1133">Transmembrane helix</keyword>
<dbReference type="AlphaFoldDB" id="A0A7Z7FS78"/>
<gene>
    <name evidence="2" type="ORF">SAMN05428983_4809</name>
</gene>